<dbReference type="Pfam" id="PF00060">
    <property type="entry name" value="Lig_chan"/>
    <property type="match status" value="1"/>
</dbReference>
<evidence type="ECO:0000259" key="10">
    <source>
        <dbReference type="Pfam" id="PF00060"/>
    </source>
</evidence>
<keyword evidence="5 9" id="KW-1133">Transmembrane helix</keyword>
<comment type="subcellular location">
    <subcellularLocation>
        <location evidence="1">Cell membrane</location>
        <topology evidence="1">Multi-pass membrane protein</topology>
    </subcellularLocation>
</comment>
<proteinExistence type="inferred from homology"/>
<keyword evidence="8" id="KW-0325">Glycoprotein</keyword>
<name>A0AAN7VAP0_9COLE</name>
<feature type="transmembrane region" description="Helical" evidence="9">
    <location>
        <begin position="20"/>
        <end position="42"/>
    </location>
</feature>
<dbReference type="PANTHER" id="PTHR42643:SF30">
    <property type="entry name" value="IONOTROPIC RECEPTOR 40A-RELATED"/>
    <property type="match status" value="1"/>
</dbReference>
<reference evidence="11 12" key="1">
    <citation type="journal article" date="2024" name="Insects">
        <title>An Improved Chromosome-Level Genome Assembly of the Firefly Pyrocoelia pectoralis.</title>
        <authorList>
            <person name="Fu X."/>
            <person name="Meyer-Rochow V.B."/>
            <person name="Ballantyne L."/>
            <person name="Zhu X."/>
        </authorList>
    </citation>
    <scope>NUCLEOTIDE SEQUENCE [LARGE SCALE GENOMIC DNA]</scope>
    <source>
        <strain evidence="11">XCY_ONT2</strain>
    </source>
</reference>
<sequence length="297" mass="34749">MVPAAKPQARWKRVANIFQINLWILTLISFMLVALVLCLFGFPFRDIRQYRSFIYCLMICFKSFFSQPIDIPRYGVLRLVTGVWILFGLIMTATFQGRLTPVFNFDLFEKQIANVYDLIESKIAFGIYKENAFFFSHGNAVDKFLYDNYVDCPIDLSCLNRTAFQSDFAIIKPKRHIEYFIGTIYMGKDGRPLIYMFKDNVCRILVTMAFPKGFPILSEVNKILLRLQVHGFTHFFNQKFSYLSMKAIQSAKREEASIKVLQINDVFWIFFLLFFGLGFAAVVFIIELLMFKYFKGK</sequence>
<dbReference type="AlphaFoldDB" id="A0AAN7VAP0"/>
<evidence type="ECO:0000256" key="3">
    <source>
        <dbReference type="ARBA" id="ARBA00022475"/>
    </source>
</evidence>
<keyword evidence="7" id="KW-0675">Receptor</keyword>
<feature type="domain" description="Ionotropic glutamate receptor C-terminal" evidence="10">
    <location>
        <begin position="20"/>
        <end position="277"/>
    </location>
</feature>
<feature type="transmembrane region" description="Helical" evidence="9">
    <location>
        <begin position="266"/>
        <end position="291"/>
    </location>
</feature>
<dbReference type="PANTHER" id="PTHR42643">
    <property type="entry name" value="IONOTROPIC RECEPTOR 20A-RELATED"/>
    <property type="match status" value="1"/>
</dbReference>
<keyword evidence="12" id="KW-1185">Reference proteome</keyword>
<dbReference type="Gene3D" id="1.10.287.70">
    <property type="match status" value="1"/>
</dbReference>
<dbReference type="InterPro" id="IPR001320">
    <property type="entry name" value="Iontro_rcpt_C"/>
</dbReference>
<comment type="similarity">
    <text evidence="2">Belongs to the glutamate-gated ion channel (TC 1.A.10.1) family.</text>
</comment>
<protein>
    <recommendedName>
        <fullName evidence="10">Ionotropic glutamate receptor C-terminal domain-containing protein</fullName>
    </recommendedName>
</protein>
<dbReference type="GO" id="GO:0015276">
    <property type="term" value="F:ligand-gated monoatomic ion channel activity"/>
    <property type="evidence" value="ECO:0007669"/>
    <property type="project" value="InterPro"/>
</dbReference>
<evidence type="ECO:0000256" key="1">
    <source>
        <dbReference type="ARBA" id="ARBA00004651"/>
    </source>
</evidence>
<dbReference type="InterPro" id="IPR052192">
    <property type="entry name" value="Insect_Ionotropic_Sensory_Rcpt"/>
</dbReference>
<evidence type="ECO:0000256" key="7">
    <source>
        <dbReference type="ARBA" id="ARBA00023170"/>
    </source>
</evidence>
<evidence type="ECO:0000256" key="8">
    <source>
        <dbReference type="ARBA" id="ARBA00023180"/>
    </source>
</evidence>
<evidence type="ECO:0000256" key="5">
    <source>
        <dbReference type="ARBA" id="ARBA00022989"/>
    </source>
</evidence>
<evidence type="ECO:0000313" key="12">
    <source>
        <dbReference type="Proteomes" id="UP001329430"/>
    </source>
</evidence>
<evidence type="ECO:0000256" key="6">
    <source>
        <dbReference type="ARBA" id="ARBA00023136"/>
    </source>
</evidence>
<dbReference type="GO" id="GO:0005886">
    <property type="term" value="C:plasma membrane"/>
    <property type="evidence" value="ECO:0007669"/>
    <property type="project" value="UniProtKB-SubCell"/>
</dbReference>
<comment type="caution">
    <text evidence="11">The sequence shown here is derived from an EMBL/GenBank/DDBJ whole genome shotgun (WGS) entry which is preliminary data.</text>
</comment>
<evidence type="ECO:0000256" key="4">
    <source>
        <dbReference type="ARBA" id="ARBA00022692"/>
    </source>
</evidence>
<keyword evidence="6 9" id="KW-0472">Membrane</keyword>
<dbReference type="EMBL" id="JAVRBK010000007">
    <property type="protein sequence ID" value="KAK5641581.1"/>
    <property type="molecule type" value="Genomic_DNA"/>
</dbReference>
<organism evidence="11 12">
    <name type="scientific">Pyrocoelia pectoralis</name>
    <dbReference type="NCBI Taxonomy" id="417401"/>
    <lineage>
        <taxon>Eukaryota</taxon>
        <taxon>Metazoa</taxon>
        <taxon>Ecdysozoa</taxon>
        <taxon>Arthropoda</taxon>
        <taxon>Hexapoda</taxon>
        <taxon>Insecta</taxon>
        <taxon>Pterygota</taxon>
        <taxon>Neoptera</taxon>
        <taxon>Endopterygota</taxon>
        <taxon>Coleoptera</taxon>
        <taxon>Polyphaga</taxon>
        <taxon>Elateriformia</taxon>
        <taxon>Elateroidea</taxon>
        <taxon>Lampyridae</taxon>
        <taxon>Lampyrinae</taxon>
        <taxon>Pyrocoelia</taxon>
    </lineage>
</organism>
<feature type="transmembrane region" description="Helical" evidence="9">
    <location>
        <begin position="77"/>
        <end position="95"/>
    </location>
</feature>
<evidence type="ECO:0000256" key="2">
    <source>
        <dbReference type="ARBA" id="ARBA00008685"/>
    </source>
</evidence>
<dbReference type="GO" id="GO:0050906">
    <property type="term" value="P:detection of stimulus involved in sensory perception"/>
    <property type="evidence" value="ECO:0007669"/>
    <property type="project" value="UniProtKB-ARBA"/>
</dbReference>
<keyword evidence="4 9" id="KW-0812">Transmembrane</keyword>
<evidence type="ECO:0000313" key="11">
    <source>
        <dbReference type="EMBL" id="KAK5641581.1"/>
    </source>
</evidence>
<evidence type="ECO:0000256" key="9">
    <source>
        <dbReference type="SAM" id="Phobius"/>
    </source>
</evidence>
<dbReference type="Proteomes" id="UP001329430">
    <property type="component" value="Chromosome 7"/>
</dbReference>
<accession>A0AAN7VAP0</accession>
<gene>
    <name evidence="11" type="ORF">RI129_010128</name>
</gene>
<keyword evidence="3" id="KW-1003">Cell membrane</keyword>